<comment type="cofactor">
    <cofactor evidence="1">
        <name>pyridoxal 5'-phosphate</name>
        <dbReference type="ChEBI" id="CHEBI:597326"/>
    </cofactor>
</comment>
<dbReference type="EC" id="2.6.1.42" evidence="7"/>
<keyword evidence="9" id="KW-0663">Pyridoxal phosphate</keyword>
<dbReference type="InterPro" id="IPR050571">
    <property type="entry name" value="Class-IV_PLP-Dep_Aminotrnsfr"/>
</dbReference>
<reference evidence="14 15" key="1">
    <citation type="submission" date="2013-08" db="EMBL/GenBank/DDBJ databases">
        <title>The genome sequence of Skermanella stibiiresistens.</title>
        <authorList>
            <person name="Zhu W."/>
            <person name="Wang G."/>
        </authorList>
    </citation>
    <scope>NUCLEOTIDE SEQUENCE [LARGE SCALE GENOMIC DNA]</scope>
    <source>
        <strain evidence="14 15">SB22</strain>
    </source>
</reference>
<evidence type="ECO:0000256" key="9">
    <source>
        <dbReference type="ARBA" id="ARBA00022898"/>
    </source>
</evidence>
<comment type="catalytic activity">
    <reaction evidence="11">
        <text>L-valine + 2-oxoglutarate = 3-methyl-2-oxobutanoate + L-glutamate</text>
        <dbReference type="Rhea" id="RHEA:24813"/>
        <dbReference type="ChEBI" id="CHEBI:11851"/>
        <dbReference type="ChEBI" id="CHEBI:16810"/>
        <dbReference type="ChEBI" id="CHEBI:29985"/>
        <dbReference type="ChEBI" id="CHEBI:57762"/>
        <dbReference type="EC" id="2.6.1.42"/>
    </reaction>
</comment>
<evidence type="ECO:0000256" key="10">
    <source>
        <dbReference type="ARBA" id="ARBA00023304"/>
    </source>
</evidence>
<evidence type="ECO:0000256" key="13">
    <source>
        <dbReference type="ARBA" id="ARBA00049229"/>
    </source>
</evidence>
<dbReference type="AlphaFoldDB" id="W9H1X8"/>
<evidence type="ECO:0000256" key="8">
    <source>
        <dbReference type="ARBA" id="ARBA00014472"/>
    </source>
</evidence>
<dbReference type="SUPFAM" id="SSF56752">
    <property type="entry name" value="D-aminoacid aminotransferase-like PLP-dependent enzymes"/>
    <property type="match status" value="1"/>
</dbReference>
<dbReference type="InterPro" id="IPR043131">
    <property type="entry name" value="BCAT-like_N"/>
</dbReference>
<dbReference type="EMBL" id="AVFL01000023">
    <property type="protein sequence ID" value="EWY37758.1"/>
    <property type="molecule type" value="Genomic_DNA"/>
</dbReference>
<evidence type="ECO:0000313" key="15">
    <source>
        <dbReference type="Proteomes" id="UP000019486"/>
    </source>
</evidence>
<dbReference type="STRING" id="1385369.N825_09260"/>
<organism evidence="14 15">
    <name type="scientific">Skermanella stibiiresistens SB22</name>
    <dbReference type="NCBI Taxonomy" id="1385369"/>
    <lineage>
        <taxon>Bacteria</taxon>
        <taxon>Pseudomonadati</taxon>
        <taxon>Pseudomonadota</taxon>
        <taxon>Alphaproteobacteria</taxon>
        <taxon>Rhodospirillales</taxon>
        <taxon>Azospirillaceae</taxon>
        <taxon>Skermanella</taxon>
    </lineage>
</organism>
<keyword evidence="10" id="KW-0028">Amino-acid biosynthesis</keyword>
<dbReference type="FunFam" id="3.20.10.10:FF:000002">
    <property type="entry name" value="D-alanine aminotransferase"/>
    <property type="match status" value="1"/>
</dbReference>
<dbReference type="InterPro" id="IPR001544">
    <property type="entry name" value="Aminotrans_IV"/>
</dbReference>
<comment type="pathway">
    <text evidence="5">Amino-acid biosynthesis; L-leucine biosynthesis; L-leucine from 3-methyl-2-oxobutanoate: step 4/4.</text>
</comment>
<evidence type="ECO:0000256" key="4">
    <source>
        <dbReference type="ARBA" id="ARBA00004931"/>
    </source>
</evidence>
<sequence>MTPEMTETAASPFTNGAAYIDGRYMPIAQAAIPITDWGYRRSDVTYDVVGVWDGAFFRLDDHIRRFRASMEFLHLKPTESDDEIKAILERLVRVAGLRSAYVAMDCLRGVPRPGMPRHPAYCRNYLAAYAVPWVSVASAEMMERGLHLMIAETRRIPPESFEPRVKNFHWGDLTRGQFEAMEKGCDFAILLDAQGNATEGAGFNVFSITDGRVATPDRGALDGMTRMSMLELCEELGIPFEVRPVSAAELRDADEIFTCTTAGGVMPASRIDGRIMGNDRPGPISTRLRETFWAKRAQGWHATPIDYDKADPEIAG</sequence>
<keyword evidence="10" id="KW-0100">Branched-chain amino acid biosynthesis</keyword>
<evidence type="ECO:0000256" key="1">
    <source>
        <dbReference type="ARBA" id="ARBA00001933"/>
    </source>
</evidence>
<comment type="catalytic activity">
    <reaction evidence="12">
        <text>L-isoleucine + 2-oxoglutarate = (S)-3-methyl-2-oxopentanoate + L-glutamate</text>
        <dbReference type="Rhea" id="RHEA:24801"/>
        <dbReference type="ChEBI" id="CHEBI:16810"/>
        <dbReference type="ChEBI" id="CHEBI:29985"/>
        <dbReference type="ChEBI" id="CHEBI:35146"/>
        <dbReference type="ChEBI" id="CHEBI:58045"/>
        <dbReference type="EC" id="2.6.1.42"/>
    </reaction>
</comment>
<dbReference type="Gene3D" id="3.20.10.10">
    <property type="entry name" value="D-amino Acid Aminotransferase, subunit A, domain 2"/>
    <property type="match status" value="1"/>
</dbReference>
<comment type="pathway">
    <text evidence="4">Amino-acid biosynthesis; L-valine biosynthesis; L-valine from pyruvate: step 4/4.</text>
</comment>
<comment type="similarity">
    <text evidence="6">Belongs to the class-IV pyridoxal-phosphate-dependent aminotransferase family.</text>
</comment>
<dbReference type="PANTHER" id="PTHR42743:SF11">
    <property type="entry name" value="AMINODEOXYCHORISMATE LYASE"/>
    <property type="match status" value="1"/>
</dbReference>
<protein>
    <recommendedName>
        <fullName evidence="8">Probable branched-chain-amino-acid aminotransferase</fullName>
        <ecNumber evidence="7">2.6.1.42</ecNumber>
    </recommendedName>
</protein>
<dbReference type="GO" id="GO:0004084">
    <property type="term" value="F:branched-chain-amino-acid transaminase activity"/>
    <property type="evidence" value="ECO:0007669"/>
    <property type="project" value="UniProtKB-EC"/>
</dbReference>
<evidence type="ECO:0000256" key="3">
    <source>
        <dbReference type="ARBA" id="ARBA00004824"/>
    </source>
</evidence>
<dbReference type="GO" id="GO:0009082">
    <property type="term" value="P:branched-chain amino acid biosynthetic process"/>
    <property type="evidence" value="ECO:0007669"/>
    <property type="project" value="UniProtKB-KW"/>
</dbReference>
<evidence type="ECO:0000256" key="12">
    <source>
        <dbReference type="ARBA" id="ARBA00048798"/>
    </source>
</evidence>
<dbReference type="GO" id="GO:0008652">
    <property type="term" value="P:amino acid biosynthetic process"/>
    <property type="evidence" value="ECO:0007669"/>
    <property type="project" value="UniProtKB-ARBA"/>
</dbReference>
<evidence type="ECO:0000256" key="6">
    <source>
        <dbReference type="ARBA" id="ARBA00009320"/>
    </source>
</evidence>
<keyword evidence="14" id="KW-0808">Transferase</keyword>
<proteinExistence type="inferred from homology"/>
<comment type="caution">
    <text evidence="14">The sequence shown here is derived from an EMBL/GenBank/DDBJ whole genome shotgun (WGS) entry which is preliminary data.</text>
</comment>
<dbReference type="Pfam" id="PF01063">
    <property type="entry name" value="Aminotran_4"/>
    <property type="match status" value="1"/>
</dbReference>
<dbReference type="PANTHER" id="PTHR42743">
    <property type="entry name" value="AMINO-ACID AMINOTRANSFERASE"/>
    <property type="match status" value="1"/>
</dbReference>
<dbReference type="Gene3D" id="3.30.470.10">
    <property type="match status" value="1"/>
</dbReference>
<evidence type="ECO:0000313" key="14">
    <source>
        <dbReference type="EMBL" id="EWY37758.1"/>
    </source>
</evidence>
<dbReference type="InterPro" id="IPR036038">
    <property type="entry name" value="Aminotransferase-like"/>
</dbReference>
<evidence type="ECO:0000256" key="2">
    <source>
        <dbReference type="ARBA" id="ARBA00003109"/>
    </source>
</evidence>
<evidence type="ECO:0000256" key="7">
    <source>
        <dbReference type="ARBA" id="ARBA00013053"/>
    </source>
</evidence>
<evidence type="ECO:0000256" key="5">
    <source>
        <dbReference type="ARBA" id="ARBA00005072"/>
    </source>
</evidence>
<comment type="catalytic activity">
    <reaction evidence="13">
        <text>L-leucine + 2-oxoglutarate = 4-methyl-2-oxopentanoate + L-glutamate</text>
        <dbReference type="Rhea" id="RHEA:18321"/>
        <dbReference type="ChEBI" id="CHEBI:16810"/>
        <dbReference type="ChEBI" id="CHEBI:17865"/>
        <dbReference type="ChEBI" id="CHEBI:29985"/>
        <dbReference type="ChEBI" id="CHEBI:57427"/>
        <dbReference type="EC" id="2.6.1.42"/>
    </reaction>
</comment>
<comment type="function">
    <text evidence="2">Acts on leucine, isoleucine and valine.</text>
</comment>
<evidence type="ECO:0000256" key="11">
    <source>
        <dbReference type="ARBA" id="ARBA00048212"/>
    </source>
</evidence>
<name>W9H1X8_9PROT</name>
<gene>
    <name evidence="14" type="ORF">N825_09260</name>
</gene>
<accession>W9H1X8</accession>
<dbReference type="Proteomes" id="UP000019486">
    <property type="component" value="Unassembled WGS sequence"/>
</dbReference>
<keyword evidence="15" id="KW-1185">Reference proteome</keyword>
<dbReference type="InterPro" id="IPR043132">
    <property type="entry name" value="BCAT-like_C"/>
</dbReference>
<keyword evidence="14" id="KW-0032">Aminotransferase</keyword>
<comment type="pathway">
    <text evidence="3">Amino-acid biosynthesis; L-isoleucine biosynthesis; L-isoleucine from 2-oxobutanoate: step 4/4.</text>
</comment>